<keyword evidence="3" id="KW-0507">mRNA processing</keyword>
<dbReference type="Pfam" id="PF08312">
    <property type="entry name" value="cwf21"/>
    <property type="match status" value="1"/>
</dbReference>
<feature type="non-terminal residue" evidence="8">
    <location>
        <position position="1"/>
    </location>
</feature>
<evidence type="ECO:0000259" key="7">
    <source>
        <dbReference type="Pfam" id="PF08312"/>
    </source>
</evidence>
<evidence type="ECO:0000256" key="6">
    <source>
        <dbReference type="ARBA" id="ARBA00023242"/>
    </source>
</evidence>
<evidence type="ECO:0000256" key="3">
    <source>
        <dbReference type="ARBA" id="ARBA00022664"/>
    </source>
</evidence>
<dbReference type="InterPro" id="IPR051372">
    <property type="entry name" value="CWC21"/>
</dbReference>
<keyword evidence="9" id="KW-1185">Reference proteome</keyword>
<dbReference type="InterPro" id="IPR013170">
    <property type="entry name" value="mRNA_splic_Cwf21_dom"/>
</dbReference>
<evidence type="ECO:0000313" key="9">
    <source>
        <dbReference type="Proteomes" id="UP000886520"/>
    </source>
</evidence>
<evidence type="ECO:0000256" key="5">
    <source>
        <dbReference type="ARBA" id="ARBA00023187"/>
    </source>
</evidence>
<sequence>ANMYRGVGLQTPRGSGTNGYIQSNKCFVRLRQPVRVQAKVQAKVDELQQGQIRVPREASVEIWEHHRKRHIELKLFLLEETLVQQGYTIAEIAQQRQAALKALQESSLCSNTPDNTHEQVAAKKERRIEILKDVLGLGNVKEGQAFDRELQAKRKQERILALQEKRSLTKERQKKKRKT</sequence>
<dbReference type="PANTHER" id="PTHR36562:SF5">
    <property type="entry name" value="SERINE_ARGININE REPETITIVE MATRIX 2"/>
    <property type="match status" value="1"/>
</dbReference>
<protein>
    <recommendedName>
        <fullName evidence="7">CWF21 domain-containing protein</fullName>
    </recommendedName>
</protein>
<evidence type="ECO:0000313" key="8">
    <source>
        <dbReference type="EMBL" id="KAI5063628.1"/>
    </source>
</evidence>
<evidence type="ECO:0000256" key="4">
    <source>
        <dbReference type="ARBA" id="ARBA00022728"/>
    </source>
</evidence>
<comment type="similarity">
    <text evidence="2">Belongs to the CWC21 family.</text>
</comment>
<dbReference type="OrthoDB" id="10267305at2759"/>
<evidence type="ECO:0000256" key="2">
    <source>
        <dbReference type="ARBA" id="ARBA00005954"/>
    </source>
</evidence>
<evidence type="ECO:0000256" key="1">
    <source>
        <dbReference type="ARBA" id="ARBA00004123"/>
    </source>
</evidence>
<keyword evidence="5" id="KW-0508">mRNA splicing</keyword>
<proteinExistence type="inferred from homology"/>
<dbReference type="PANTHER" id="PTHR36562">
    <property type="entry name" value="SERINE/ARGININE REPETITIVE MATRIX 2"/>
    <property type="match status" value="1"/>
</dbReference>
<name>A0A9D4U8W2_ADICA</name>
<organism evidence="8 9">
    <name type="scientific">Adiantum capillus-veneris</name>
    <name type="common">Maidenhair fern</name>
    <dbReference type="NCBI Taxonomy" id="13818"/>
    <lineage>
        <taxon>Eukaryota</taxon>
        <taxon>Viridiplantae</taxon>
        <taxon>Streptophyta</taxon>
        <taxon>Embryophyta</taxon>
        <taxon>Tracheophyta</taxon>
        <taxon>Polypodiopsida</taxon>
        <taxon>Polypodiidae</taxon>
        <taxon>Polypodiales</taxon>
        <taxon>Pteridineae</taxon>
        <taxon>Pteridaceae</taxon>
        <taxon>Vittarioideae</taxon>
        <taxon>Adiantum</taxon>
    </lineage>
</organism>
<dbReference type="GO" id="GO:0008380">
    <property type="term" value="P:RNA splicing"/>
    <property type="evidence" value="ECO:0007669"/>
    <property type="project" value="UniProtKB-KW"/>
</dbReference>
<gene>
    <name evidence="8" type="ORF">GOP47_0022175</name>
</gene>
<dbReference type="Proteomes" id="UP000886520">
    <property type="component" value="Chromosome 21"/>
</dbReference>
<accession>A0A9D4U8W2</accession>
<comment type="subcellular location">
    <subcellularLocation>
        <location evidence="1">Nucleus</location>
    </subcellularLocation>
</comment>
<dbReference type="GO" id="GO:0005681">
    <property type="term" value="C:spliceosomal complex"/>
    <property type="evidence" value="ECO:0007669"/>
    <property type="project" value="UniProtKB-KW"/>
</dbReference>
<reference evidence="8" key="1">
    <citation type="submission" date="2021-01" db="EMBL/GenBank/DDBJ databases">
        <title>Adiantum capillus-veneris genome.</title>
        <authorList>
            <person name="Fang Y."/>
            <person name="Liao Q."/>
        </authorList>
    </citation>
    <scope>NUCLEOTIDE SEQUENCE</scope>
    <source>
        <strain evidence="8">H3</strain>
        <tissue evidence="8">Leaf</tissue>
    </source>
</reference>
<dbReference type="AlphaFoldDB" id="A0A9D4U8W2"/>
<keyword evidence="6" id="KW-0539">Nucleus</keyword>
<feature type="domain" description="CWF21" evidence="7">
    <location>
        <begin position="64"/>
        <end position="95"/>
    </location>
</feature>
<dbReference type="GO" id="GO:0006397">
    <property type="term" value="P:mRNA processing"/>
    <property type="evidence" value="ECO:0007669"/>
    <property type="project" value="UniProtKB-KW"/>
</dbReference>
<comment type="caution">
    <text evidence="8">The sequence shown here is derived from an EMBL/GenBank/DDBJ whole genome shotgun (WGS) entry which is preliminary data.</text>
</comment>
<dbReference type="EMBL" id="JABFUD020000021">
    <property type="protein sequence ID" value="KAI5063628.1"/>
    <property type="molecule type" value="Genomic_DNA"/>
</dbReference>
<keyword evidence="4" id="KW-0747">Spliceosome</keyword>